<feature type="domain" description="DUF418" evidence="2">
    <location>
        <begin position="147"/>
        <end position="298"/>
    </location>
</feature>
<sequence length="307" mass="32474">MCGIALVNVGPLTHFASAAGPQPLTLHDAGGWLQLLVQQRFFPLFSLLFGIGFSLLFQSAARRGARPRVVLARRLLVLLPLGAVHQWLQPGEALLPYAVVGLLVLLPSSWLPTRLLAVLAALAVPAALATGGGLVLIPALFLVGSALVRCGAIARLESSPRAVAVLLALSAAVAVPTVLAQASDLAASGFSIVSALAGLALAGVYASTVLLALRTRLRRPLVAVFAPLGRMALTNYVSATLLLLAAGHLLNLPASRSWNEMLGATVFVLVLQLLWSALWLRRFRQGPLEHLWRWATWGTRGVVTTTR</sequence>
<gene>
    <name evidence="3" type="ordered locus">Krad_2517</name>
</gene>
<dbReference type="InterPro" id="IPR052529">
    <property type="entry name" value="Bact_Transport_Assoc"/>
</dbReference>
<dbReference type="EMBL" id="CP000750">
    <property type="protein sequence ID" value="ABS03992.1"/>
    <property type="molecule type" value="Genomic_DNA"/>
</dbReference>
<keyword evidence="4" id="KW-1185">Reference proteome</keyword>
<dbReference type="PANTHER" id="PTHR30590:SF2">
    <property type="entry name" value="INNER MEMBRANE PROTEIN"/>
    <property type="match status" value="1"/>
</dbReference>
<accession>A6WB03</accession>
<dbReference type="AlphaFoldDB" id="A6WB03"/>
<reference evidence="4" key="1">
    <citation type="journal article" date="2008" name="PLoS ONE">
        <title>Survival in nuclear waste, extreme resistance, and potential applications gleaned from the genome sequence of Kineococcus radiotolerans SRS30216.</title>
        <authorList>
            <person name="Bagwell C.E."/>
            <person name="Bhat S."/>
            <person name="Hawkins G.M."/>
            <person name="Smith B.W."/>
            <person name="Biswas T."/>
            <person name="Hoover T.R."/>
            <person name="Saunders E."/>
            <person name="Han C.S."/>
            <person name="Tsodikov O.V."/>
            <person name="Shimkets L.J."/>
        </authorList>
    </citation>
    <scope>NUCLEOTIDE SEQUENCE [LARGE SCALE GENOMIC DNA]</scope>
    <source>
        <strain evidence="4">ATCC BAA-149 / DSM 14245 / SRS30216</strain>
    </source>
</reference>
<dbReference type="Proteomes" id="UP000001116">
    <property type="component" value="Chromosome"/>
</dbReference>
<evidence type="ECO:0000313" key="3">
    <source>
        <dbReference type="EMBL" id="ABS03992.1"/>
    </source>
</evidence>
<feature type="transmembrane region" description="Helical" evidence="1">
    <location>
        <begin position="233"/>
        <end position="250"/>
    </location>
</feature>
<dbReference type="KEGG" id="kra:Krad_2517"/>
<evidence type="ECO:0000256" key="1">
    <source>
        <dbReference type="SAM" id="Phobius"/>
    </source>
</evidence>
<keyword evidence="1" id="KW-0812">Transmembrane</keyword>
<feature type="transmembrane region" description="Helical" evidence="1">
    <location>
        <begin position="189"/>
        <end position="213"/>
    </location>
</feature>
<dbReference type="PANTHER" id="PTHR30590">
    <property type="entry name" value="INNER MEMBRANE PROTEIN"/>
    <property type="match status" value="1"/>
</dbReference>
<feature type="transmembrane region" description="Helical" evidence="1">
    <location>
        <begin position="115"/>
        <end position="143"/>
    </location>
</feature>
<dbReference type="eggNOG" id="COG2311">
    <property type="taxonomic scope" value="Bacteria"/>
</dbReference>
<feature type="transmembrane region" description="Helical" evidence="1">
    <location>
        <begin position="42"/>
        <end position="59"/>
    </location>
</feature>
<dbReference type="STRING" id="266940.Krad_2517"/>
<organism evidence="3 4">
    <name type="scientific">Kineococcus radiotolerans (strain ATCC BAA-149 / DSM 14245 / SRS30216)</name>
    <dbReference type="NCBI Taxonomy" id="266940"/>
    <lineage>
        <taxon>Bacteria</taxon>
        <taxon>Bacillati</taxon>
        <taxon>Actinomycetota</taxon>
        <taxon>Actinomycetes</taxon>
        <taxon>Kineosporiales</taxon>
        <taxon>Kineosporiaceae</taxon>
        <taxon>Kineococcus</taxon>
    </lineage>
</organism>
<proteinExistence type="predicted"/>
<feature type="transmembrane region" description="Helical" evidence="1">
    <location>
        <begin position="163"/>
        <end position="183"/>
    </location>
</feature>
<keyword evidence="1" id="KW-1133">Transmembrane helix</keyword>
<dbReference type="InterPro" id="IPR007349">
    <property type="entry name" value="DUF418"/>
</dbReference>
<dbReference type="Pfam" id="PF04235">
    <property type="entry name" value="DUF418"/>
    <property type="match status" value="1"/>
</dbReference>
<feature type="transmembrane region" description="Helical" evidence="1">
    <location>
        <begin position="262"/>
        <end position="280"/>
    </location>
</feature>
<evidence type="ECO:0000313" key="4">
    <source>
        <dbReference type="Proteomes" id="UP000001116"/>
    </source>
</evidence>
<evidence type="ECO:0000259" key="2">
    <source>
        <dbReference type="Pfam" id="PF04235"/>
    </source>
</evidence>
<keyword evidence="1" id="KW-0472">Membrane</keyword>
<dbReference type="HOGENOM" id="CLU_039610_0_1_11"/>
<name>A6WB03_KINRD</name>
<protein>
    <recommendedName>
        <fullName evidence="2">DUF418 domain-containing protein</fullName>
    </recommendedName>
</protein>